<dbReference type="AlphaFoldDB" id="K9ZZD5"/>
<dbReference type="OrthoDB" id="5183072at2"/>
<dbReference type="KEGG" id="dpd:Deipe_1467"/>
<dbReference type="Pfam" id="PF13560">
    <property type="entry name" value="HTH_31"/>
    <property type="match status" value="1"/>
</dbReference>
<accession>K9ZZD5</accession>
<gene>
    <name evidence="3" type="ordered locus">Deipe_1467</name>
</gene>
<reference evidence="4" key="1">
    <citation type="submission" date="2012-03" db="EMBL/GenBank/DDBJ databases">
        <title>Complete sequence of chromosome of Deinococcus peraridilitoris DSM 19664.</title>
        <authorList>
            <person name="Lucas S."/>
            <person name="Copeland A."/>
            <person name="Lapidus A."/>
            <person name="Glavina del Rio T."/>
            <person name="Dalin E."/>
            <person name="Tice H."/>
            <person name="Bruce D."/>
            <person name="Goodwin L."/>
            <person name="Pitluck S."/>
            <person name="Peters L."/>
            <person name="Mikhailova N."/>
            <person name="Lu M."/>
            <person name="Kyrpides N."/>
            <person name="Mavromatis K."/>
            <person name="Ivanova N."/>
            <person name="Brettin T."/>
            <person name="Detter J.C."/>
            <person name="Han C."/>
            <person name="Larimer F."/>
            <person name="Land M."/>
            <person name="Hauser L."/>
            <person name="Markowitz V."/>
            <person name="Cheng J.-F."/>
            <person name="Hugenholtz P."/>
            <person name="Woyke T."/>
            <person name="Wu D."/>
            <person name="Pukall R."/>
            <person name="Steenblock K."/>
            <person name="Brambilla E."/>
            <person name="Klenk H.-P."/>
            <person name="Eisen J.A."/>
        </authorList>
    </citation>
    <scope>NUCLEOTIDE SEQUENCE [LARGE SCALE GENOMIC DNA]</scope>
    <source>
        <strain evidence="4">DSM 19664 / LMG 22246 / CIP 109416 / KR-200</strain>
    </source>
</reference>
<dbReference type="EMBL" id="CP003382">
    <property type="protein sequence ID" value="AFZ67008.1"/>
    <property type="molecule type" value="Genomic_DNA"/>
</dbReference>
<evidence type="ECO:0000313" key="3">
    <source>
        <dbReference type="EMBL" id="AFZ67008.1"/>
    </source>
</evidence>
<proteinExistence type="predicted"/>
<dbReference type="HOGENOM" id="CLU_2329092_0_0_0"/>
<dbReference type="InterPro" id="IPR010982">
    <property type="entry name" value="Lambda_DNA-bd_dom_sf"/>
</dbReference>
<dbReference type="CDD" id="cd00093">
    <property type="entry name" value="HTH_XRE"/>
    <property type="match status" value="1"/>
</dbReference>
<dbReference type="SMART" id="SM00530">
    <property type="entry name" value="HTH_XRE"/>
    <property type="match status" value="1"/>
</dbReference>
<feature type="domain" description="HTH cro/C1-type" evidence="2">
    <location>
        <begin position="32"/>
        <end position="88"/>
    </location>
</feature>
<sequence>MLTAKKISELREKPAREGKGGERGDEVLGSKLRALRQQHDLSQEEVVEASGGLFVRSGLSHIESGRQNVMARQLVWFARFYEISVDSLCDHLYPVESD</sequence>
<dbReference type="Gene3D" id="1.10.260.40">
    <property type="entry name" value="lambda repressor-like DNA-binding domains"/>
    <property type="match status" value="1"/>
</dbReference>
<protein>
    <submittedName>
        <fullName evidence="3">Helix-turn-helix protein</fullName>
    </submittedName>
</protein>
<dbReference type="RefSeq" id="WP_015235316.1">
    <property type="nucleotide sequence ID" value="NC_019793.1"/>
</dbReference>
<dbReference type="STRING" id="937777.Deipe_1467"/>
<name>K9ZZD5_DEIPD</name>
<dbReference type="SUPFAM" id="SSF47413">
    <property type="entry name" value="lambda repressor-like DNA-binding domains"/>
    <property type="match status" value="1"/>
</dbReference>
<organism evidence="3 4">
    <name type="scientific">Deinococcus peraridilitoris (strain DSM 19664 / LMG 22246 / CIP 109416 / KR-200)</name>
    <dbReference type="NCBI Taxonomy" id="937777"/>
    <lineage>
        <taxon>Bacteria</taxon>
        <taxon>Thermotogati</taxon>
        <taxon>Deinococcota</taxon>
        <taxon>Deinococci</taxon>
        <taxon>Deinococcales</taxon>
        <taxon>Deinococcaceae</taxon>
        <taxon>Deinococcus</taxon>
    </lineage>
</organism>
<dbReference type="GO" id="GO:0003677">
    <property type="term" value="F:DNA binding"/>
    <property type="evidence" value="ECO:0007669"/>
    <property type="project" value="InterPro"/>
</dbReference>
<feature type="region of interest" description="Disordered" evidence="1">
    <location>
        <begin position="1"/>
        <end position="27"/>
    </location>
</feature>
<dbReference type="Proteomes" id="UP000010467">
    <property type="component" value="Chromosome"/>
</dbReference>
<evidence type="ECO:0000256" key="1">
    <source>
        <dbReference type="SAM" id="MobiDB-lite"/>
    </source>
</evidence>
<evidence type="ECO:0000259" key="2">
    <source>
        <dbReference type="PROSITE" id="PS50943"/>
    </source>
</evidence>
<dbReference type="InterPro" id="IPR001387">
    <property type="entry name" value="Cro/C1-type_HTH"/>
</dbReference>
<evidence type="ECO:0000313" key="4">
    <source>
        <dbReference type="Proteomes" id="UP000010467"/>
    </source>
</evidence>
<dbReference type="PROSITE" id="PS50943">
    <property type="entry name" value="HTH_CROC1"/>
    <property type="match status" value="1"/>
</dbReference>
<keyword evidence="4" id="KW-1185">Reference proteome</keyword>
<dbReference type="PATRIC" id="fig|937777.3.peg.1472"/>